<evidence type="ECO:0000313" key="2">
    <source>
        <dbReference type="Proteomes" id="UP000244523"/>
    </source>
</evidence>
<dbReference type="InterPro" id="IPR010732">
    <property type="entry name" value="T6SS_TssG-like"/>
</dbReference>
<dbReference type="EMBL" id="QBUD01000002">
    <property type="protein sequence ID" value="PUB17275.1"/>
    <property type="molecule type" value="Genomic_DNA"/>
</dbReference>
<dbReference type="Pfam" id="PF06996">
    <property type="entry name" value="T6SS_TssG"/>
    <property type="match status" value="1"/>
</dbReference>
<organism evidence="1 2">
    <name type="scientific">Yoonia sediminilitoris</name>
    <dbReference type="NCBI Taxonomy" id="1286148"/>
    <lineage>
        <taxon>Bacteria</taxon>
        <taxon>Pseudomonadati</taxon>
        <taxon>Pseudomonadota</taxon>
        <taxon>Alphaproteobacteria</taxon>
        <taxon>Rhodobacterales</taxon>
        <taxon>Paracoccaceae</taxon>
        <taxon>Yoonia</taxon>
    </lineage>
</organism>
<dbReference type="OrthoDB" id="1523296at2"/>
<proteinExistence type="predicted"/>
<comment type="caution">
    <text evidence="1">The sequence shown here is derived from an EMBL/GenBank/DDBJ whole genome shotgun (WGS) entry which is preliminary data.</text>
</comment>
<protein>
    <submittedName>
        <fullName evidence="1">Type VI secretion system protein ImpH</fullName>
    </submittedName>
</protein>
<accession>A0A2T6KM30</accession>
<dbReference type="Proteomes" id="UP000244523">
    <property type="component" value="Unassembled WGS sequence"/>
</dbReference>
<sequence length="343" mass="37237">MAAHARQSRDDLTKLATEAGRSDFFQLLRRIEEVDGRRFGRAGGPDKEPARLGQHIRLSFATSDVASMAVDDDKTRVDVNVLGLLGPEGPMPLYLTRWVMTRLSNRWFAGNAGGVTSDTAFVDLANTLQHRMIALYWRAWADARAEVHVSQSGGGPTMAILRSLAGLGLPGTDNPAHDPAKLRHASTLAQRVNSPERLTSYLSDVIDAPVHLEEFIGHWIDIPAAAQTGLGGAYATLGGSAVIGPRTFSRQNKAELRLGPLSLRQFLAFLDDPEKRAALRHAILFAAGHDIAFDVRLVLAAADITPARLGDCRLGTTAWMQPKRGRDADDVVLTQFTGQEVHA</sequence>
<dbReference type="PANTHER" id="PTHR35564:SF4">
    <property type="entry name" value="CYTOPLASMIC PROTEIN"/>
    <property type="match status" value="1"/>
</dbReference>
<name>A0A2T6KM30_9RHOB</name>
<keyword evidence="2" id="KW-1185">Reference proteome</keyword>
<dbReference type="RefSeq" id="WP_108385755.1">
    <property type="nucleotide sequence ID" value="NZ_QBUD01000002.1"/>
</dbReference>
<dbReference type="NCBIfam" id="TIGR03347">
    <property type="entry name" value="VI_chp_1"/>
    <property type="match status" value="1"/>
</dbReference>
<gene>
    <name evidence="1" type="ORF">C8N45_102287</name>
</gene>
<dbReference type="AlphaFoldDB" id="A0A2T6KM30"/>
<evidence type="ECO:0000313" key="1">
    <source>
        <dbReference type="EMBL" id="PUB17275.1"/>
    </source>
</evidence>
<dbReference type="PANTHER" id="PTHR35564">
    <property type="match status" value="1"/>
</dbReference>
<reference evidence="1 2" key="1">
    <citation type="submission" date="2018-04" db="EMBL/GenBank/DDBJ databases">
        <title>Genomic Encyclopedia of Archaeal and Bacterial Type Strains, Phase II (KMG-II): from individual species to whole genera.</title>
        <authorList>
            <person name="Goeker M."/>
        </authorList>
    </citation>
    <scope>NUCLEOTIDE SEQUENCE [LARGE SCALE GENOMIC DNA]</scope>
    <source>
        <strain evidence="1 2">DSM 29955</strain>
    </source>
</reference>